<dbReference type="EMBL" id="JAGTTL010000017">
    <property type="protein sequence ID" value="KAK6309813.1"/>
    <property type="molecule type" value="Genomic_DNA"/>
</dbReference>
<comment type="caution">
    <text evidence="1">The sequence shown here is derived from an EMBL/GenBank/DDBJ whole genome shotgun (WGS) entry which is preliminary data.</text>
</comment>
<gene>
    <name evidence="1" type="ORF">J4Q44_G00196940</name>
</gene>
<keyword evidence="2" id="KW-1185">Reference proteome</keyword>
<organism evidence="1 2">
    <name type="scientific">Coregonus suidteri</name>
    <dbReference type="NCBI Taxonomy" id="861788"/>
    <lineage>
        <taxon>Eukaryota</taxon>
        <taxon>Metazoa</taxon>
        <taxon>Chordata</taxon>
        <taxon>Craniata</taxon>
        <taxon>Vertebrata</taxon>
        <taxon>Euteleostomi</taxon>
        <taxon>Actinopterygii</taxon>
        <taxon>Neopterygii</taxon>
        <taxon>Teleostei</taxon>
        <taxon>Protacanthopterygii</taxon>
        <taxon>Salmoniformes</taxon>
        <taxon>Salmonidae</taxon>
        <taxon>Coregoninae</taxon>
        <taxon>Coregonus</taxon>
    </lineage>
</organism>
<reference evidence="1 2" key="1">
    <citation type="submission" date="2021-04" db="EMBL/GenBank/DDBJ databases">
        <authorList>
            <person name="De Guttry C."/>
            <person name="Zahm M."/>
            <person name="Klopp C."/>
            <person name="Cabau C."/>
            <person name="Louis A."/>
            <person name="Berthelot C."/>
            <person name="Parey E."/>
            <person name="Roest Crollius H."/>
            <person name="Montfort J."/>
            <person name="Robinson-Rechavi M."/>
            <person name="Bucao C."/>
            <person name="Bouchez O."/>
            <person name="Gislard M."/>
            <person name="Lluch J."/>
            <person name="Milhes M."/>
            <person name="Lampietro C."/>
            <person name="Lopez Roques C."/>
            <person name="Donnadieu C."/>
            <person name="Braasch I."/>
            <person name="Desvignes T."/>
            <person name="Postlethwait J."/>
            <person name="Bobe J."/>
            <person name="Wedekind C."/>
            <person name="Guiguen Y."/>
        </authorList>
    </citation>
    <scope>NUCLEOTIDE SEQUENCE [LARGE SCALE GENOMIC DNA]</scope>
    <source>
        <strain evidence="1">Cs_M1</strain>
        <tissue evidence="1">Blood</tissue>
    </source>
</reference>
<name>A0AAN8QSV3_9TELE</name>
<evidence type="ECO:0000313" key="1">
    <source>
        <dbReference type="EMBL" id="KAK6309813.1"/>
    </source>
</evidence>
<accession>A0AAN8QSV3</accession>
<protein>
    <submittedName>
        <fullName evidence="1">Uncharacterized protein</fullName>
    </submittedName>
</protein>
<dbReference type="Proteomes" id="UP001356427">
    <property type="component" value="Unassembled WGS sequence"/>
</dbReference>
<proteinExistence type="predicted"/>
<sequence>MVGEMQQNKFEIYVKECELEGQLSPAWVKKKWENQIHGVESSPHQTRSRGLDVKTATARLYVNLNLHWQNSRLNRNHMSIVE</sequence>
<dbReference type="AlphaFoldDB" id="A0AAN8QSV3"/>
<evidence type="ECO:0000313" key="2">
    <source>
        <dbReference type="Proteomes" id="UP001356427"/>
    </source>
</evidence>